<dbReference type="Pfam" id="PF03837">
    <property type="entry name" value="RecT"/>
    <property type="match status" value="1"/>
</dbReference>
<dbReference type="GO" id="GO:0006259">
    <property type="term" value="P:DNA metabolic process"/>
    <property type="evidence" value="ECO:0007669"/>
    <property type="project" value="InterPro"/>
</dbReference>
<dbReference type="InterPro" id="IPR004590">
    <property type="entry name" value="ssDNA_annealing_RecT"/>
</dbReference>
<proteinExistence type="predicted"/>
<sequence length="410" mass="45053">MSNQSTALAERRAMPPIVKLSTQLEQRGEEFAKALPSHISAEKLQRTVITAAQNNPELLTADRQSLITSCMKAAQDGLLPDGREAALVIFINSKKNDQNQWEKIKTVAYMPMVYGLRKKIVQSGEIVSLQTGLVYRAEMDANLFLYEIGMDPPIRHRPKLDMTAEESTDDNIVAAYSIARMKDGSWSVEVMRRVEIDKVRQASQTGATRDRFGKERQAKGPWVDWFGEMARKTVMRRHSKTLPMSGDLFTDVEGREHEAAVSTMAALAVEPEAPKSLPAKEDLGDYLDDSIPAFDGSDDQQIDPDTGEVQTDSRGMTDVDEETARQLDAGGPAADSEGEEQGEAAPDMSPAEAFLDKTRSGIAAAKNARYLKAVEEDWLKNAAAYDDEIVAGIDAELTARRKTLAEGGKG</sequence>
<organism evidence="2 3">
    <name type="scientific">Croceibacterium xixiisoli</name>
    <dbReference type="NCBI Taxonomy" id="1476466"/>
    <lineage>
        <taxon>Bacteria</taxon>
        <taxon>Pseudomonadati</taxon>
        <taxon>Pseudomonadota</taxon>
        <taxon>Alphaproteobacteria</taxon>
        <taxon>Sphingomonadales</taxon>
        <taxon>Erythrobacteraceae</taxon>
        <taxon>Croceibacterium</taxon>
    </lineage>
</organism>
<comment type="caution">
    <text evidence="2">The sequence shown here is derived from an EMBL/GenBank/DDBJ whole genome shotgun (WGS) entry which is preliminary data.</text>
</comment>
<evidence type="ECO:0000256" key="1">
    <source>
        <dbReference type="SAM" id="MobiDB-lite"/>
    </source>
</evidence>
<dbReference type="Proteomes" id="UP000469430">
    <property type="component" value="Unassembled WGS sequence"/>
</dbReference>
<feature type="region of interest" description="Disordered" evidence="1">
    <location>
        <begin position="272"/>
        <end position="352"/>
    </location>
</feature>
<dbReference type="InterPro" id="IPR018330">
    <property type="entry name" value="RecT_fam"/>
</dbReference>
<gene>
    <name evidence="2" type="ORF">GRI97_08250</name>
</gene>
<evidence type="ECO:0000313" key="3">
    <source>
        <dbReference type="Proteomes" id="UP000469430"/>
    </source>
</evidence>
<evidence type="ECO:0000313" key="2">
    <source>
        <dbReference type="EMBL" id="MXO98978.1"/>
    </source>
</evidence>
<dbReference type="EMBL" id="WTYJ01000001">
    <property type="protein sequence ID" value="MXO98978.1"/>
    <property type="molecule type" value="Genomic_DNA"/>
</dbReference>
<dbReference type="NCBIfam" id="TIGR00616">
    <property type="entry name" value="rect"/>
    <property type="match status" value="1"/>
</dbReference>
<reference evidence="2 3" key="1">
    <citation type="submission" date="2019-12" db="EMBL/GenBank/DDBJ databases">
        <title>Genomic-based taxomic classification of the family Erythrobacteraceae.</title>
        <authorList>
            <person name="Xu L."/>
        </authorList>
    </citation>
    <scope>NUCLEOTIDE SEQUENCE [LARGE SCALE GENOMIC DNA]</scope>
    <source>
        <strain evidence="2 3">S36</strain>
    </source>
</reference>
<dbReference type="OrthoDB" id="5124088at2"/>
<keyword evidence="3" id="KW-1185">Reference proteome</keyword>
<feature type="compositionally biased region" description="Acidic residues" evidence="1">
    <location>
        <begin position="296"/>
        <end position="306"/>
    </location>
</feature>
<dbReference type="GO" id="GO:0003677">
    <property type="term" value="F:DNA binding"/>
    <property type="evidence" value="ECO:0007669"/>
    <property type="project" value="InterPro"/>
</dbReference>
<accession>A0A6I4TWJ6</accession>
<protein>
    <recommendedName>
        <fullName evidence="4">Recombination protein RecT</fullName>
    </recommendedName>
</protein>
<name>A0A6I4TWJ6_9SPHN</name>
<evidence type="ECO:0008006" key="4">
    <source>
        <dbReference type="Google" id="ProtNLM"/>
    </source>
</evidence>
<dbReference type="RefSeq" id="WP_161390565.1">
    <property type="nucleotide sequence ID" value="NZ_JBHSCP010000001.1"/>
</dbReference>
<dbReference type="AlphaFoldDB" id="A0A6I4TWJ6"/>